<name>A0A0H4QFT6_9LACO</name>
<sequence>MITKADHLTEIELQTISNIWLRSNTSAHDFIPAKYWNNNFDSVKQQFKSATIYLAYDNEKIAGFMGMQDNYVAGIFIEDINMHHGLGKALICEAKNNYPNLNLSVYVKNQNAIEFYLAQGFSKVSENIDPETNEEEIEMTWSK</sequence>
<dbReference type="GO" id="GO:0016747">
    <property type="term" value="F:acyltransferase activity, transferring groups other than amino-acyl groups"/>
    <property type="evidence" value="ECO:0007669"/>
    <property type="project" value="InterPro"/>
</dbReference>
<dbReference type="InterPro" id="IPR016181">
    <property type="entry name" value="Acyl_CoA_acyltransferase"/>
</dbReference>
<dbReference type="SUPFAM" id="SSF55729">
    <property type="entry name" value="Acyl-CoA N-acyltransferases (Nat)"/>
    <property type="match status" value="1"/>
</dbReference>
<dbReference type="PROSITE" id="PS51186">
    <property type="entry name" value="GNAT"/>
    <property type="match status" value="1"/>
</dbReference>
<dbReference type="PANTHER" id="PTHR43800:SF1">
    <property type="entry name" value="PEPTIDYL-LYSINE N-ACETYLTRANSFERASE YJAB"/>
    <property type="match status" value="1"/>
</dbReference>
<dbReference type="Pfam" id="PF13673">
    <property type="entry name" value="Acetyltransf_10"/>
    <property type="match status" value="1"/>
</dbReference>
<dbReference type="EMBL" id="CP012034">
    <property type="protein sequence ID" value="AKP66822.1"/>
    <property type="molecule type" value="Genomic_DNA"/>
</dbReference>
<evidence type="ECO:0000313" key="4">
    <source>
        <dbReference type="EMBL" id="AKP66822.1"/>
    </source>
</evidence>
<dbReference type="PATRIC" id="fig|1007676.4.peg.838"/>
<evidence type="ECO:0000256" key="2">
    <source>
        <dbReference type="ARBA" id="ARBA00023315"/>
    </source>
</evidence>
<keyword evidence="5" id="KW-1185">Reference proteome</keyword>
<dbReference type="RefSeq" id="WP_048703638.1">
    <property type="nucleotide sequence ID" value="NZ_CP012034.1"/>
</dbReference>
<evidence type="ECO:0000313" key="5">
    <source>
        <dbReference type="Proteomes" id="UP000036106"/>
    </source>
</evidence>
<dbReference type="Gene3D" id="3.40.630.30">
    <property type="match status" value="1"/>
</dbReference>
<evidence type="ECO:0000259" key="3">
    <source>
        <dbReference type="PROSITE" id="PS51186"/>
    </source>
</evidence>
<dbReference type="PANTHER" id="PTHR43800">
    <property type="entry name" value="PEPTIDYL-LYSINE N-ACETYLTRANSFERASE YJAB"/>
    <property type="match status" value="1"/>
</dbReference>
<dbReference type="AlphaFoldDB" id="A0A0H4QFT6"/>
<keyword evidence="2" id="KW-0012">Acyltransferase</keyword>
<organism evidence="4 5">
    <name type="scientific">Companilactobacillus ginsenosidimutans</name>
    <dbReference type="NCBI Taxonomy" id="1007676"/>
    <lineage>
        <taxon>Bacteria</taxon>
        <taxon>Bacillati</taxon>
        <taxon>Bacillota</taxon>
        <taxon>Bacilli</taxon>
        <taxon>Lactobacillales</taxon>
        <taxon>Lactobacillaceae</taxon>
        <taxon>Companilactobacillus</taxon>
    </lineage>
</organism>
<dbReference type="Proteomes" id="UP000036106">
    <property type="component" value="Chromosome"/>
</dbReference>
<dbReference type="KEGG" id="lgn:ABM34_04060"/>
<evidence type="ECO:0000256" key="1">
    <source>
        <dbReference type="ARBA" id="ARBA00022679"/>
    </source>
</evidence>
<proteinExistence type="predicted"/>
<feature type="domain" description="N-acetyltransferase" evidence="3">
    <location>
        <begin position="3"/>
        <end position="143"/>
    </location>
</feature>
<dbReference type="OrthoDB" id="9789605at2"/>
<dbReference type="InterPro" id="IPR000182">
    <property type="entry name" value="GNAT_dom"/>
</dbReference>
<gene>
    <name evidence="4" type="ORF">ABM34_04060</name>
</gene>
<reference evidence="5" key="1">
    <citation type="submission" date="2015-07" db="EMBL/GenBank/DDBJ databases">
        <title>Lactobacillus ginsenosidimutans/EMML 3141/ whole genome sequencing.</title>
        <authorList>
            <person name="Kim M.K."/>
            <person name="Im W.-T."/>
            <person name="Srinivasan S."/>
            <person name="Lee J.-J."/>
        </authorList>
    </citation>
    <scope>NUCLEOTIDE SEQUENCE [LARGE SCALE GENOMIC DNA]</scope>
    <source>
        <strain evidence="5">EMML 3041</strain>
    </source>
</reference>
<dbReference type="STRING" id="1007676.ABM34_04060"/>
<accession>A0A0H4QFT6</accession>
<keyword evidence="1" id="KW-0808">Transferase</keyword>
<protein>
    <recommendedName>
        <fullName evidence="3">N-acetyltransferase domain-containing protein</fullName>
    </recommendedName>
</protein>